<dbReference type="Pfam" id="PF03106">
    <property type="entry name" value="WRKY"/>
    <property type="match status" value="1"/>
</dbReference>
<gene>
    <name evidence="9" type="ORF">NCGR_LOCUS26852</name>
</gene>
<accession>A0A811P4R5</accession>
<feature type="compositionally biased region" description="Low complexity" evidence="7">
    <location>
        <begin position="128"/>
        <end position="139"/>
    </location>
</feature>
<evidence type="ECO:0000256" key="4">
    <source>
        <dbReference type="ARBA" id="ARBA00023163"/>
    </source>
</evidence>
<name>A0A811P4R5_9POAL</name>
<dbReference type="PANTHER" id="PTHR31429">
    <property type="entry name" value="WRKY TRANSCRIPTION FACTOR 36-RELATED"/>
    <property type="match status" value="1"/>
</dbReference>
<protein>
    <recommendedName>
        <fullName evidence="8">WRKY domain-containing protein</fullName>
    </recommendedName>
</protein>
<feature type="region of interest" description="Disordered" evidence="7">
    <location>
        <begin position="425"/>
        <end position="453"/>
    </location>
</feature>
<keyword evidence="4" id="KW-0804">Transcription</keyword>
<sequence>MEVAVERPPPQVKEEKRPDAKPEIAAAPIGSAVPIVFESFPSTQRDAAGINIKQEERRLEAARAEMGEVREENERLKSMLSRIVSQYQSLQMHFLDVVKVQEQASAAKAENKLPVAPAPTTDDDGPDDLVSLSLGTRANSGGGGAASSRKGHERSSSSSGTADEMTTAGADDEGHHQLSLGLGFARGSGLPSSTAATDDDKGSHASAAPVLNLSSDSSGSADDNDDAKPALAAVGTARKSPSAGAGDGSADNEVQQQAKKARVSVRVKCDTPTMPDGCQWRKYGQKISKGNPCPRAYYRCTVAPHCPVRKQVQRCAEDTSILITTYEGVHNHPLPPAATAMASTTSAAAAMLTSGSTTSAASASLIHGHHHQLAAAAGMLGPTTMVSTAASCPTITLDLTSPAAPHSLMHSSPYAAAAAAAAAGFESRRSRRRGATGTWRTAAPTRPTTPRARRRWGTYSVEAWGRHRDQNSSTPPSRTCREPTAWAAAMARWRRPSRTRSRRRSRPIRASSPCWPRRSHPSWDAAEPLLPRSDQEFRIGGACPMREIDGQGKIAFLSPSAHACMD</sequence>
<dbReference type="Proteomes" id="UP000604825">
    <property type="component" value="Unassembled WGS sequence"/>
</dbReference>
<dbReference type="GO" id="GO:0005634">
    <property type="term" value="C:nucleus"/>
    <property type="evidence" value="ECO:0007669"/>
    <property type="project" value="UniProtKB-SubCell"/>
</dbReference>
<evidence type="ECO:0000259" key="8">
    <source>
        <dbReference type="PROSITE" id="PS50811"/>
    </source>
</evidence>
<feature type="compositionally biased region" description="Low complexity" evidence="7">
    <location>
        <begin position="211"/>
        <end position="221"/>
    </location>
</feature>
<dbReference type="InterPro" id="IPR036576">
    <property type="entry name" value="WRKY_dom_sf"/>
</dbReference>
<dbReference type="GO" id="GO:0043565">
    <property type="term" value="F:sequence-specific DNA binding"/>
    <property type="evidence" value="ECO:0007669"/>
    <property type="project" value="InterPro"/>
</dbReference>
<feature type="compositionally biased region" description="Basic residues" evidence="7">
    <location>
        <begin position="492"/>
        <end position="507"/>
    </location>
</feature>
<keyword evidence="2" id="KW-0805">Transcription regulation</keyword>
<keyword evidence="5" id="KW-0539">Nucleus</keyword>
<feature type="region of interest" description="Disordered" evidence="7">
    <location>
        <begin position="488"/>
        <end position="527"/>
    </location>
</feature>
<comment type="subcellular location">
    <subcellularLocation>
        <location evidence="1">Nucleus</location>
    </subcellularLocation>
</comment>
<dbReference type="Gene3D" id="2.20.25.80">
    <property type="entry name" value="WRKY domain"/>
    <property type="match status" value="1"/>
</dbReference>
<evidence type="ECO:0000256" key="2">
    <source>
        <dbReference type="ARBA" id="ARBA00023015"/>
    </source>
</evidence>
<dbReference type="InterPro" id="IPR003657">
    <property type="entry name" value="WRKY_dom"/>
</dbReference>
<evidence type="ECO:0000256" key="1">
    <source>
        <dbReference type="ARBA" id="ARBA00004123"/>
    </source>
</evidence>
<keyword evidence="6" id="KW-0175">Coiled coil</keyword>
<keyword evidence="10" id="KW-1185">Reference proteome</keyword>
<dbReference type="AlphaFoldDB" id="A0A811P4R5"/>
<dbReference type="InterPro" id="IPR044810">
    <property type="entry name" value="WRKY_plant"/>
</dbReference>
<evidence type="ECO:0000256" key="3">
    <source>
        <dbReference type="ARBA" id="ARBA00023125"/>
    </source>
</evidence>
<feature type="region of interest" description="Disordered" evidence="7">
    <location>
        <begin position="107"/>
        <end position="262"/>
    </location>
</feature>
<dbReference type="EMBL" id="CAJGYO010000006">
    <property type="protein sequence ID" value="CAD6240185.1"/>
    <property type="molecule type" value="Genomic_DNA"/>
</dbReference>
<dbReference type="PANTHER" id="PTHR31429:SF65">
    <property type="entry name" value="OS01G0185900 PROTEIN"/>
    <property type="match status" value="1"/>
</dbReference>
<dbReference type="OrthoDB" id="1686353at2759"/>
<feature type="domain" description="WRKY" evidence="8">
    <location>
        <begin position="269"/>
        <end position="335"/>
    </location>
</feature>
<dbReference type="SMART" id="SM00774">
    <property type="entry name" value="WRKY"/>
    <property type="match status" value="1"/>
</dbReference>
<evidence type="ECO:0000256" key="5">
    <source>
        <dbReference type="ARBA" id="ARBA00023242"/>
    </source>
</evidence>
<keyword evidence="3" id="KW-0238">DNA-binding</keyword>
<dbReference type="FunFam" id="2.20.25.80:FF:000002">
    <property type="entry name" value="probable WRKY transcription factor 31"/>
    <property type="match status" value="1"/>
</dbReference>
<comment type="caution">
    <text evidence="9">The sequence shown here is derived from an EMBL/GenBank/DDBJ whole genome shotgun (WGS) entry which is preliminary data.</text>
</comment>
<evidence type="ECO:0000256" key="7">
    <source>
        <dbReference type="SAM" id="MobiDB-lite"/>
    </source>
</evidence>
<dbReference type="SUPFAM" id="SSF118290">
    <property type="entry name" value="WRKY DNA-binding domain"/>
    <property type="match status" value="1"/>
</dbReference>
<dbReference type="GO" id="GO:0003700">
    <property type="term" value="F:DNA-binding transcription factor activity"/>
    <property type="evidence" value="ECO:0007669"/>
    <property type="project" value="InterPro"/>
</dbReference>
<feature type="compositionally biased region" description="Low complexity" evidence="7">
    <location>
        <begin position="435"/>
        <end position="450"/>
    </location>
</feature>
<evidence type="ECO:0000256" key="6">
    <source>
        <dbReference type="SAM" id="Coils"/>
    </source>
</evidence>
<feature type="compositionally biased region" description="Basic and acidic residues" evidence="7">
    <location>
        <begin position="12"/>
        <end position="22"/>
    </location>
</feature>
<dbReference type="PROSITE" id="PS50811">
    <property type="entry name" value="WRKY"/>
    <property type="match status" value="1"/>
</dbReference>
<feature type="coiled-coil region" evidence="6">
    <location>
        <begin position="45"/>
        <end position="79"/>
    </location>
</feature>
<evidence type="ECO:0000313" key="9">
    <source>
        <dbReference type="EMBL" id="CAD6240185.1"/>
    </source>
</evidence>
<proteinExistence type="predicted"/>
<organism evidence="9 10">
    <name type="scientific">Miscanthus lutarioriparius</name>
    <dbReference type="NCBI Taxonomy" id="422564"/>
    <lineage>
        <taxon>Eukaryota</taxon>
        <taxon>Viridiplantae</taxon>
        <taxon>Streptophyta</taxon>
        <taxon>Embryophyta</taxon>
        <taxon>Tracheophyta</taxon>
        <taxon>Spermatophyta</taxon>
        <taxon>Magnoliopsida</taxon>
        <taxon>Liliopsida</taxon>
        <taxon>Poales</taxon>
        <taxon>Poaceae</taxon>
        <taxon>PACMAD clade</taxon>
        <taxon>Panicoideae</taxon>
        <taxon>Andropogonodae</taxon>
        <taxon>Andropogoneae</taxon>
        <taxon>Saccharinae</taxon>
        <taxon>Miscanthus</taxon>
    </lineage>
</organism>
<evidence type="ECO:0000313" key="10">
    <source>
        <dbReference type="Proteomes" id="UP000604825"/>
    </source>
</evidence>
<feature type="region of interest" description="Disordered" evidence="7">
    <location>
        <begin position="1"/>
        <end position="25"/>
    </location>
</feature>
<reference evidence="9" key="1">
    <citation type="submission" date="2020-10" db="EMBL/GenBank/DDBJ databases">
        <authorList>
            <person name="Han B."/>
            <person name="Lu T."/>
            <person name="Zhao Q."/>
            <person name="Huang X."/>
            <person name="Zhao Y."/>
        </authorList>
    </citation>
    <scope>NUCLEOTIDE SEQUENCE</scope>
</reference>